<evidence type="ECO:0000256" key="1">
    <source>
        <dbReference type="SAM" id="MobiDB-lite"/>
    </source>
</evidence>
<dbReference type="Proteomes" id="UP000268093">
    <property type="component" value="Unassembled WGS sequence"/>
</dbReference>
<reference evidence="2 3" key="1">
    <citation type="journal article" date="2018" name="New Phytol.">
        <title>Phylogenomics of Endogonaceae and evolution of mycorrhizas within Mucoromycota.</title>
        <authorList>
            <person name="Chang Y."/>
            <person name="Desiro A."/>
            <person name="Na H."/>
            <person name="Sandor L."/>
            <person name="Lipzen A."/>
            <person name="Clum A."/>
            <person name="Barry K."/>
            <person name="Grigoriev I.V."/>
            <person name="Martin F.M."/>
            <person name="Stajich J.E."/>
            <person name="Smith M.E."/>
            <person name="Bonito G."/>
            <person name="Spatafora J.W."/>
        </authorList>
    </citation>
    <scope>NUCLEOTIDE SEQUENCE [LARGE SCALE GENOMIC DNA]</scope>
    <source>
        <strain evidence="2 3">GMNB39</strain>
    </source>
</reference>
<evidence type="ECO:0008006" key="4">
    <source>
        <dbReference type="Google" id="ProtNLM"/>
    </source>
</evidence>
<sequence length="608" mass="67148">MVLNIEDTVAVTQNFANRANLDDVCDAMIYEAEREPKRAEIWNTFRAALSAQHPNLTSFVDRRIAVYADSAKPTEDSYIVAEGYKTKAEYHDMFHDLKLWKHRVVELLERHGLGEQEREASGGEEILMELVAGQNPIFRTPTTIIKFYSHLYGGTPSHHAEVSSLTRLHEHLPPNYGAQLPRLFASGTLFTDGHKGWNWPYVVIQVVNAISVGNVWGGQWGGRRVGNGGEDEGEDEDGDENGNGDVDGDGDGDGDGDEGGGENGIVEWEETVDWVAEMLKGRFILQVLTLNNEMKYRRFLLTPCPNSPPKPPHPAVHSIPPDDTFAPTHLGWTAFLANKLRTAVTRHRSWAIFPSHLLDQLEAYLPASVEELVPEDRARWATLLHGDLNPDNVMGYIDVVGYVEAVTPPPQLNAPPAEPPQIVYAPPPGPPPPVIYSPPPGPPPSAVYSPPPGPPPPAIYSPQPGPTPVVYAPPPGPPPLLDQPIVTTTSSADVDPPNRIPRYHWRPTHLIDFGDAHPSGGDPLFDLVPFVVTTLGCRKDLMQRFVDVYNRGEGPRIEKKEFVRRALCYVLLWEFPGIPKAVVKCVPALKACGSWKEVEEVVWGGVWE</sequence>
<feature type="compositionally biased region" description="Acidic residues" evidence="1">
    <location>
        <begin position="229"/>
        <end position="260"/>
    </location>
</feature>
<evidence type="ECO:0000313" key="3">
    <source>
        <dbReference type="Proteomes" id="UP000268093"/>
    </source>
</evidence>
<dbReference type="PRINTS" id="PR01217">
    <property type="entry name" value="PRICHEXTENSN"/>
</dbReference>
<accession>A0A433A1U5</accession>
<feature type="region of interest" description="Disordered" evidence="1">
    <location>
        <begin position="221"/>
        <end position="264"/>
    </location>
</feature>
<dbReference type="EMBL" id="RBNI01020167">
    <property type="protein sequence ID" value="RUO96670.1"/>
    <property type="molecule type" value="Genomic_DNA"/>
</dbReference>
<protein>
    <recommendedName>
        <fullName evidence="4">Aminoglycoside phosphotransferase domain-containing protein</fullName>
    </recommendedName>
</protein>
<gene>
    <name evidence="2" type="ORF">BC936DRAFT_141639</name>
</gene>
<feature type="region of interest" description="Disordered" evidence="1">
    <location>
        <begin position="446"/>
        <end position="467"/>
    </location>
</feature>
<name>A0A433A1U5_9FUNG</name>
<proteinExistence type="predicted"/>
<dbReference type="OrthoDB" id="424465at2759"/>
<organism evidence="2 3">
    <name type="scientific">Jimgerdemannia flammicorona</name>
    <dbReference type="NCBI Taxonomy" id="994334"/>
    <lineage>
        <taxon>Eukaryota</taxon>
        <taxon>Fungi</taxon>
        <taxon>Fungi incertae sedis</taxon>
        <taxon>Mucoromycota</taxon>
        <taxon>Mucoromycotina</taxon>
        <taxon>Endogonomycetes</taxon>
        <taxon>Endogonales</taxon>
        <taxon>Endogonaceae</taxon>
        <taxon>Jimgerdemannia</taxon>
    </lineage>
</organism>
<evidence type="ECO:0000313" key="2">
    <source>
        <dbReference type="EMBL" id="RUO96670.1"/>
    </source>
</evidence>
<dbReference type="AlphaFoldDB" id="A0A433A1U5"/>
<comment type="caution">
    <text evidence="2">The sequence shown here is derived from an EMBL/GenBank/DDBJ whole genome shotgun (WGS) entry which is preliminary data.</text>
</comment>
<keyword evidence="3" id="KW-1185">Reference proteome</keyword>